<evidence type="ECO:0000313" key="3">
    <source>
        <dbReference type="Proteomes" id="UP001596112"/>
    </source>
</evidence>
<comment type="caution">
    <text evidence="2">The sequence shown here is derived from an EMBL/GenBank/DDBJ whole genome shotgun (WGS) entry which is preliminary data.</text>
</comment>
<dbReference type="RefSeq" id="WP_272169696.1">
    <property type="nucleotide sequence ID" value="NZ_JAQOSL010000011.1"/>
</dbReference>
<dbReference type="Pfam" id="PF00753">
    <property type="entry name" value="Lactamase_B"/>
    <property type="match status" value="1"/>
</dbReference>
<dbReference type="SUPFAM" id="SSF56281">
    <property type="entry name" value="Metallo-hydrolase/oxidoreductase"/>
    <property type="match status" value="1"/>
</dbReference>
<organism evidence="2 3">
    <name type="scientific">Streptomyces heilongjiangensis</name>
    <dbReference type="NCBI Taxonomy" id="945052"/>
    <lineage>
        <taxon>Bacteria</taxon>
        <taxon>Bacillati</taxon>
        <taxon>Actinomycetota</taxon>
        <taxon>Actinomycetes</taxon>
        <taxon>Kitasatosporales</taxon>
        <taxon>Streptomycetaceae</taxon>
        <taxon>Streptomyces</taxon>
    </lineage>
</organism>
<protein>
    <submittedName>
        <fullName evidence="2">MBL fold metallo-hydrolase</fullName>
    </submittedName>
</protein>
<dbReference type="EMBL" id="JBHSNZ010000006">
    <property type="protein sequence ID" value="MFC5808068.1"/>
    <property type="molecule type" value="Genomic_DNA"/>
</dbReference>
<dbReference type="Proteomes" id="UP001596112">
    <property type="component" value="Unassembled WGS sequence"/>
</dbReference>
<feature type="domain" description="Metallo-beta-lactamase" evidence="1">
    <location>
        <begin position="7"/>
        <end position="68"/>
    </location>
</feature>
<dbReference type="Gene3D" id="3.60.15.10">
    <property type="entry name" value="Ribonuclease Z/Hydroxyacylglutathione hydrolase-like"/>
    <property type="match status" value="1"/>
</dbReference>
<name>A0ABW1B5V5_9ACTN</name>
<evidence type="ECO:0000313" key="2">
    <source>
        <dbReference type="EMBL" id="MFC5808068.1"/>
    </source>
</evidence>
<dbReference type="InterPro" id="IPR001279">
    <property type="entry name" value="Metallo-B-lactamas"/>
</dbReference>
<dbReference type="PANTHER" id="PTHR11203">
    <property type="entry name" value="CLEAVAGE AND POLYADENYLATION SPECIFICITY FACTOR FAMILY MEMBER"/>
    <property type="match status" value="1"/>
</dbReference>
<proteinExistence type="predicted"/>
<evidence type="ECO:0000259" key="1">
    <source>
        <dbReference type="Pfam" id="PF00753"/>
    </source>
</evidence>
<dbReference type="InterPro" id="IPR050698">
    <property type="entry name" value="MBL"/>
</dbReference>
<gene>
    <name evidence="2" type="ORF">ACFQGO_11180</name>
</gene>
<accession>A0ABW1B5V5</accession>
<keyword evidence="3" id="KW-1185">Reference proteome</keyword>
<dbReference type="PANTHER" id="PTHR11203:SF37">
    <property type="entry name" value="INTEGRATOR COMPLEX SUBUNIT 11"/>
    <property type="match status" value="1"/>
</dbReference>
<dbReference type="InterPro" id="IPR036866">
    <property type="entry name" value="RibonucZ/Hydroxyglut_hydro"/>
</dbReference>
<sequence length="158" mass="17446">MTGSKLLVVTDHARIMVDCGLFQGVAQLRRRNWRRQPADADTVHAVVVTHAHLDHCGHLPRLVRQGFKGPVFATGNTARPAGIVLRDSAHLLQERADHANRYGWSRHRPAEPCMTTRTLIARSASSSRFSSAWRPSSRRTLCCGSTTPVTSSDRPGCI</sequence>
<reference evidence="3" key="1">
    <citation type="journal article" date="2019" name="Int. J. Syst. Evol. Microbiol.">
        <title>The Global Catalogue of Microorganisms (GCM) 10K type strain sequencing project: providing services to taxonomists for standard genome sequencing and annotation.</title>
        <authorList>
            <consortium name="The Broad Institute Genomics Platform"/>
            <consortium name="The Broad Institute Genome Sequencing Center for Infectious Disease"/>
            <person name="Wu L."/>
            <person name="Ma J."/>
        </authorList>
    </citation>
    <scope>NUCLEOTIDE SEQUENCE [LARGE SCALE GENOMIC DNA]</scope>
    <source>
        <strain evidence="3">JCM 9918</strain>
    </source>
</reference>